<feature type="transmembrane region" description="Helical" evidence="7">
    <location>
        <begin position="24"/>
        <end position="44"/>
    </location>
</feature>
<dbReference type="SUPFAM" id="SSF161098">
    <property type="entry name" value="MetI-like"/>
    <property type="match status" value="1"/>
</dbReference>
<dbReference type="InterPro" id="IPR025966">
    <property type="entry name" value="OppC_N"/>
</dbReference>
<reference evidence="9 10" key="1">
    <citation type="submission" date="2018-11" db="EMBL/GenBank/DDBJ databases">
        <title>Trebonia kvetii gen.nov., sp.nov., a novel acidophilic actinobacterium, and proposal of the new actinobacterial family Treboniaceae fam. nov.</title>
        <authorList>
            <person name="Rapoport D."/>
            <person name="Sagova-Mareckova M."/>
            <person name="Sedlacek I."/>
            <person name="Provaznik J."/>
            <person name="Kralova S."/>
            <person name="Pavlinic D."/>
            <person name="Benes V."/>
            <person name="Kopecky J."/>
        </authorList>
    </citation>
    <scope>NUCLEOTIDE SEQUENCE [LARGE SCALE GENOMIC DNA]</scope>
    <source>
        <strain evidence="9 10">15Tr583</strain>
    </source>
</reference>
<dbReference type="GO" id="GO:0055085">
    <property type="term" value="P:transmembrane transport"/>
    <property type="evidence" value="ECO:0007669"/>
    <property type="project" value="InterPro"/>
</dbReference>
<evidence type="ECO:0000256" key="2">
    <source>
        <dbReference type="ARBA" id="ARBA00022448"/>
    </source>
</evidence>
<keyword evidence="5 7" id="KW-1133">Transmembrane helix</keyword>
<accession>A0A6P2BWC2</accession>
<dbReference type="InterPro" id="IPR000515">
    <property type="entry name" value="MetI-like"/>
</dbReference>
<evidence type="ECO:0000259" key="8">
    <source>
        <dbReference type="PROSITE" id="PS50928"/>
    </source>
</evidence>
<name>A0A6P2BWC2_9ACTN</name>
<evidence type="ECO:0000313" key="10">
    <source>
        <dbReference type="Proteomes" id="UP000460272"/>
    </source>
</evidence>
<dbReference type="Pfam" id="PF12911">
    <property type="entry name" value="OppC_N"/>
    <property type="match status" value="1"/>
</dbReference>
<dbReference type="GO" id="GO:0005886">
    <property type="term" value="C:plasma membrane"/>
    <property type="evidence" value="ECO:0007669"/>
    <property type="project" value="UniProtKB-SubCell"/>
</dbReference>
<evidence type="ECO:0000256" key="5">
    <source>
        <dbReference type="ARBA" id="ARBA00022989"/>
    </source>
</evidence>
<feature type="transmembrane region" description="Helical" evidence="7">
    <location>
        <begin position="144"/>
        <end position="165"/>
    </location>
</feature>
<feature type="domain" description="ABC transmembrane type-1" evidence="8">
    <location>
        <begin position="83"/>
        <end position="273"/>
    </location>
</feature>
<dbReference type="AlphaFoldDB" id="A0A6P2BWC2"/>
<dbReference type="PANTHER" id="PTHR43386:SF25">
    <property type="entry name" value="PEPTIDE ABC TRANSPORTER PERMEASE PROTEIN"/>
    <property type="match status" value="1"/>
</dbReference>
<feature type="transmembrane region" description="Helical" evidence="7">
    <location>
        <begin position="210"/>
        <end position="231"/>
    </location>
</feature>
<evidence type="ECO:0000256" key="4">
    <source>
        <dbReference type="ARBA" id="ARBA00022692"/>
    </source>
</evidence>
<dbReference type="Proteomes" id="UP000460272">
    <property type="component" value="Unassembled WGS sequence"/>
</dbReference>
<evidence type="ECO:0000256" key="6">
    <source>
        <dbReference type="ARBA" id="ARBA00023136"/>
    </source>
</evidence>
<evidence type="ECO:0000256" key="1">
    <source>
        <dbReference type="ARBA" id="ARBA00004651"/>
    </source>
</evidence>
<keyword evidence="6 7" id="KW-0472">Membrane</keyword>
<comment type="caution">
    <text evidence="9">The sequence shown here is derived from an EMBL/GenBank/DDBJ whole genome shotgun (WGS) entry which is preliminary data.</text>
</comment>
<keyword evidence="4 7" id="KW-0812">Transmembrane</keyword>
<sequence>MTALTFTRARSFIRTPGRLGKSGTASAVVIALAVLAALFGPWLAPYDPNAPDLQIAWVGPVSGHLLGFDFQGRDVLSRLLAGAQSSMLGPLVVVALAMAGGAAFALIAAWRRGATDAVISSGLDVLFAFPGILLAVLATTVFGAGLTAAAVALSIAYLPYVARVLRAGALRERSQPYVQALEVQGASVPRICLAHILPNMSRMIVAQATVLFGYAMVDLAAISFLGLGVQPPAPNWGVMISENQPGIMQGYPLPALTAALCVVAVVIAVNVLGERLLEREAVR</sequence>
<comment type="similarity">
    <text evidence="7">Belongs to the binding-protein-dependent transport system permease family.</text>
</comment>
<evidence type="ECO:0000256" key="7">
    <source>
        <dbReference type="RuleBase" id="RU363032"/>
    </source>
</evidence>
<dbReference type="InterPro" id="IPR050366">
    <property type="entry name" value="BP-dependent_transpt_permease"/>
</dbReference>
<feature type="transmembrane region" description="Helical" evidence="7">
    <location>
        <begin position="117"/>
        <end position="138"/>
    </location>
</feature>
<evidence type="ECO:0000313" key="9">
    <source>
        <dbReference type="EMBL" id="TVZ03392.1"/>
    </source>
</evidence>
<dbReference type="Pfam" id="PF00528">
    <property type="entry name" value="BPD_transp_1"/>
    <property type="match status" value="1"/>
</dbReference>
<feature type="transmembrane region" description="Helical" evidence="7">
    <location>
        <begin position="251"/>
        <end position="273"/>
    </location>
</feature>
<dbReference type="CDD" id="cd06261">
    <property type="entry name" value="TM_PBP2"/>
    <property type="match status" value="1"/>
</dbReference>
<dbReference type="RefSeq" id="WP_145856114.1">
    <property type="nucleotide sequence ID" value="NZ_RPFW01000004.1"/>
</dbReference>
<dbReference type="PANTHER" id="PTHR43386">
    <property type="entry name" value="OLIGOPEPTIDE TRANSPORT SYSTEM PERMEASE PROTEIN APPC"/>
    <property type="match status" value="1"/>
</dbReference>
<keyword evidence="10" id="KW-1185">Reference proteome</keyword>
<keyword evidence="2 7" id="KW-0813">Transport</keyword>
<dbReference type="OrthoDB" id="9812701at2"/>
<comment type="subcellular location">
    <subcellularLocation>
        <location evidence="1 7">Cell membrane</location>
        <topology evidence="1 7">Multi-pass membrane protein</topology>
    </subcellularLocation>
</comment>
<evidence type="ECO:0000256" key="3">
    <source>
        <dbReference type="ARBA" id="ARBA00022475"/>
    </source>
</evidence>
<dbReference type="PROSITE" id="PS50928">
    <property type="entry name" value="ABC_TM1"/>
    <property type="match status" value="1"/>
</dbReference>
<keyword evidence="3" id="KW-1003">Cell membrane</keyword>
<feature type="transmembrane region" description="Helical" evidence="7">
    <location>
        <begin position="87"/>
        <end position="110"/>
    </location>
</feature>
<gene>
    <name evidence="9" type="ORF">EAS64_23620</name>
</gene>
<organism evidence="9 10">
    <name type="scientific">Trebonia kvetii</name>
    <dbReference type="NCBI Taxonomy" id="2480626"/>
    <lineage>
        <taxon>Bacteria</taxon>
        <taxon>Bacillati</taxon>
        <taxon>Actinomycetota</taxon>
        <taxon>Actinomycetes</taxon>
        <taxon>Streptosporangiales</taxon>
        <taxon>Treboniaceae</taxon>
        <taxon>Trebonia</taxon>
    </lineage>
</organism>
<dbReference type="Gene3D" id="1.10.3720.10">
    <property type="entry name" value="MetI-like"/>
    <property type="match status" value="1"/>
</dbReference>
<dbReference type="InterPro" id="IPR035906">
    <property type="entry name" value="MetI-like_sf"/>
</dbReference>
<protein>
    <submittedName>
        <fullName evidence="9">ABC transporter permease</fullName>
    </submittedName>
</protein>
<dbReference type="EMBL" id="RPFW01000004">
    <property type="protein sequence ID" value="TVZ03392.1"/>
    <property type="molecule type" value="Genomic_DNA"/>
</dbReference>
<proteinExistence type="inferred from homology"/>